<organism evidence="1">
    <name type="scientific">Zea mays</name>
    <name type="common">Maize</name>
    <dbReference type="NCBI Taxonomy" id="4577"/>
    <lineage>
        <taxon>Eukaryota</taxon>
        <taxon>Viridiplantae</taxon>
        <taxon>Streptophyta</taxon>
        <taxon>Embryophyta</taxon>
        <taxon>Tracheophyta</taxon>
        <taxon>Spermatophyta</taxon>
        <taxon>Magnoliopsida</taxon>
        <taxon>Liliopsida</taxon>
        <taxon>Poales</taxon>
        <taxon>Poaceae</taxon>
        <taxon>PACMAD clade</taxon>
        <taxon>Panicoideae</taxon>
        <taxon>Andropogonodae</taxon>
        <taxon>Andropogoneae</taxon>
        <taxon>Tripsacinae</taxon>
        <taxon>Zea</taxon>
    </lineage>
</organism>
<name>A0A1D6P0W1_MAIZE</name>
<dbReference type="InParanoid" id="A0A1D6P0W1"/>
<evidence type="ECO:0000313" key="1">
    <source>
        <dbReference type="EMBL" id="AQL03718.1"/>
    </source>
</evidence>
<dbReference type="AlphaFoldDB" id="A0A1D6P0W1"/>
<protein>
    <submittedName>
        <fullName evidence="1">Alphaalpha-trehalose-phosphate synthase [UDP-forming] 5</fullName>
    </submittedName>
</protein>
<reference evidence="1" key="1">
    <citation type="submission" date="2015-12" db="EMBL/GenBank/DDBJ databases">
        <title>Update maize B73 reference genome by single molecule sequencing technologies.</title>
        <authorList>
            <consortium name="Maize Genome Sequencing Project"/>
            <person name="Ware D."/>
        </authorList>
    </citation>
    <scope>NUCLEOTIDE SEQUENCE</scope>
    <source>
        <tissue evidence="1">Seedling</tissue>
    </source>
</reference>
<dbReference type="PANTHER" id="PTHR10788">
    <property type="entry name" value="TREHALOSE-6-PHOSPHATE SYNTHASE"/>
    <property type="match status" value="1"/>
</dbReference>
<dbReference type="STRING" id="4577.A0A1D6P0W1"/>
<dbReference type="GO" id="GO:0005992">
    <property type="term" value="P:trehalose biosynthetic process"/>
    <property type="evidence" value="ECO:0007669"/>
    <property type="project" value="InterPro"/>
</dbReference>
<dbReference type="GO" id="GO:0003824">
    <property type="term" value="F:catalytic activity"/>
    <property type="evidence" value="ECO:0007669"/>
    <property type="project" value="InterPro"/>
</dbReference>
<dbReference type="FunFam" id="3.40.50.2000:FF:000615">
    <property type="entry name" value="Alphaalpha-trehalose-phosphate synthase [UDP-forming] 5"/>
    <property type="match status" value="1"/>
</dbReference>
<dbReference type="Gene3D" id="3.40.50.2000">
    <property type="entry name" value="Glycogen Phosphorylase B"/>
    <property type="match status" value="1"/>
</dbReference>
<accession>A0A1D6P0W1</accession>
<dbReference type="PANTHER" id="PTHR10788:SF48">
    <property type="entry name" value="ALPHA,ALPHA-TREHALOSE-PHOSPHATE SYNTHASE [UDP-FORMING] 6"/>
    <property type="match status" value="1"/>
</dbReference>
<dbReference type="Pfam" id="PF00982">
    <property type="entry name" value="Glyco_transf_20"/>
    <property type="match status" value="1"/>
</dbReference>
<dbReference type="SUPFAM" id="SSF53756">
    <property type="entry name" value="UDP-Glycosyltransferase/glycogen phosphorylase"/>
    <property type="match status" value="1"/>
</dbReference>
<dbReference type="EMBL" id="CM000785">
    <property type="protein sequence ID" value="AQL03718.1"/>
    <property type="molecule type" value="Genomic_DNA"/>
</dbReference>
<proteinExistence type="predicted"/>
<gene>
    <name evidence="1" type="ORF">ZEAMMB73_Zm00001d046098</name>
</gene>
<sequence>MATIFMAAVVASDLGGISVRLGNHSRSMAVMAWEQVSDLEEVGHFQARPRLPPHGAPHLPAQAIQPHQARLLPALVVPLVRNLQDTPRARGASARPAQLDLIGFHTFDYARHFLSCCGRMLGLSYEFKRGHIRLEYYGRTVSIKILPVGVHMEQLKTVPEVMSGCQQYQFYCDLLAQPEADAIGVAFSDDWIFVGSVSKQLIVVFDFWFVRVGSSWGFLGRLFLRRLLCSVFCKKHFFLLVIILDGPHITGMDEQDSSQWSIVEPLTSYGQGLDLPGPRHRSLMSGYNLTDVVVTGNSAGVLQSKFDGSCQLFQGTMELLMAIACNVKVHNVTIETSLDAPLTDGIVLDHIYTGIEEYVYSRTKKSRKSPSRNDKHMNKIVLSEHDDHKYGDLEPKPFHHVGLVDLDCEMQVVGPDSRARCFRSWPLALSPLPEAMRSGHACFALASLLLLWLGIAAAQKASSWKTLNGEASMT</sequence>
<dbReference type="InterPro" id="IPR001830">
    <property type="entry name" value="Glyco_trans_20"/>
</dbReference>